<evidence type="ECO:0000313" key="2">
    <source>
        <dbReference type="EMBL" id="CAB1430462.1"/>
    </source>
</evidence>
<accession>A0A9N7UHA5</accession>
<sequence length="108" mass="12079">MKSFIMFIMFICGSGVPSGERTSSSLQLDWFPAHFSASFLEFGVSLFGPLQLLMEIEIFILPKESELCLFFFFRLNITSAFISKSSGISSSFEVDVFVFYVYGSSSSS</sequence>
<comment type="caution">
    <text evidence="2">The sequence shown here is derived from an EMBL/GenBank/DDBJ whole genome shotgun (WGS) entry which is preliminary data.</text>
</comment>
<keyword evidence="3" id="KW-1185">Reference proteome</keyword>
<gene>
    <name evidence="2" type="ORF">PLEPLA_LOCUS18444</name>
</gene>
<proteinExistence type="predicted"/>
<evidence type="ECO:0008006" key="4">
    <source>
        <dbReference type="Google" id="ProtNLM"/>
    </source>
</evidence>
<evidence type="ECO:0000256" key="1">
    <source>
        <dbReference type="SAM" id="SignalP"/>
    </source>
</evidence>
<dbReference type="EMBL" id="CADEAL010001233">
    <property type="protein sequence ID" value="CAB1430462.1"/>
    <property type="molecule type" value="Genomic_DNA"/>
</dbReference>
<evidence type="ECO:0000313" key="3">
    <source>
        <dbReference type="Proteomes" id="UP001153269"/>
    </source>
</evidence>
<protein>
    <recommendedName>
        <fullName evidence="4">Secreted protein</fullName>
    </recommendedName>
</protein>
<feature type="chain" id="PRO_5040124516" description="Secreted protein" evidence="1">
    <location>
        <begin position="16"/>
        <end position="108"/>
    </location>
</feature>
<dbReference type="Proteomes" id="UP001153269">
    <property type="component" value="Unassembled WGS sequence"/>
</dbReference>
<keyword evidence="1" id="KW-0732">Signal</keyword>
<organism evidence="2 3">
    <name type="scientific">Pleuronectes platessa</name>
    <name type="common">European plaice</name>
    <dbReference type="NCBI Taxonomy" id="8262"/>
    <lineage>
        <taxon>Eukaryota</taxon>
        <taxon>Metazoa</taxon>
        <taxon>Chordata</taxon>
        <taxon>Craniata</taxon>
        <taxon>Vertebrata</taxon>
        <taxon>Euteleostomi</taxon>
        <taxon>Actinopterygii</taxon>
        <taxon>Neopterygii</taxon>
        <taxon>Teleostei</taxon>
        <taxon>Neoteleostei</taxon>
        <taxon>Acanthomorphata</taxon>
        <taxon>Carangaria</taxon>
        <taxon>Pleuronectiformes</taxon>
        <taxon>Pleuronectoidei</taxon>
        <taxon>Pleuronectidae</taxon>
        <taxon>Pleuronectes</taxon>
    </lineage>
</organism>
<dbReference type="AlphaFoldDB" id="A0A9N7UHA5"/>
<feature type="signal peptide" evidence="1">
    <location>
        <begin position="1"/>
        <end position="15"/>
    </location>
</feature>
<name>A0A9N7UHA5_PLEPL</name>
<reference evidence="2" key="1">
    <citation type="submission" date="2020-03" db="EMBL/GenBank/DDBJ databases">
        <authorList>
            <person name="Weist P."/>
        </authorList>
    </citation>
    <scope>NUCLEOTIDE SEQUENCE</scope>
</reference>